<evidence type="ECO:0000313" key="3">
    <source>
        <dbReference type="Proteomes" id="UP001267710"/>
    </source>
</evidence>
<evidence type="ECO:0000313" key="2">
    <source>
        <dbReference type="EMBL" id="MDR6213603.1"/>
    </source>
</evidence>
<protein>
    <submittedName>
        <fullName evidence="2">Uncharacterized protein</fullName>
    </submittedName>
</protein>
<reference evidence="2 3" key="1">
    <citation type="submission" date="2023-08" db="EMBL/GenBank/DDBJ databases">
        <title>Functional and genomic diversity of the sorghum phyllosphere microbiome.</title>
        <authorList>
            <person name="Shade A."/>
        </authorList>
    </citation>
    <scope>NUCLEOTIDE SEQUENCE [LARGE SCALE GENOMIC DNA]</scope>
    <source>
        <strain evidence="2 3">SORGH_AS_0335</strain>
    </source>
</reference>
<dbReference type="EMBL" id="JAVIZX010000001">
    <property type="protein sequence ID" value="MDR6213603.1"/>
    <property type="molecule type" value="Genomic_DNA"/>
</dbReference>
<dbReference type="Proteomes" id="UP001267710">
    <property type="component" value="Unassembled WGS sequence"/>
</dbReference>
<gene>
    <name evidence="2" type="ORF">QE399_001292</name>
</gene>
<keyword evidence="3" id="KW-1185">Reference proteome</keyword>
<name>A0ABU1I8P4_9BURK</name>
<feature type="region of interest" description="Disordered" evidence="1">
    <location>
        <begin position="1"/>
        <end position="112"/>
    </location>
</feature>
<comment type="caution">
    <text evidence="2">The sequence shown here is derived from an EMBL/GenBank/DDBJ whole genome shotgun (WGS) entry which is preliminary data.</text>
</comment>
<organism evidence="2 3">
    <name type="scientific">Paracidovorax wautersii</name>
    <dbReference type="NCBI Taxonomy" id="1177982"/>
    <lineage>
        <taxon>Bacteria</taxon>
        <taxon>Pseudomonadati</taxon>
        <taxon>Pseudomonadota</taxon>
        <taxon>Betaproteobacteria</taxon>
        <taxon>Burkholderiales</taxon>
        <taxon>Comamonadaceae</taxon>
        <taxon>Paracidovorax</taxon>
    </lineage>
</organism>
<proteinExistence type="predicted"/>
<evidence type="ECO:0000256" key="1">
    <source>
        <dbReference type="SAM" id="MobiDB-lite"/>
    </source>
</evidence>
<feature type="compositionally biased region" description="Polar residues" evidence="1">
    <location>
        <begin position="34"/>
        <end position="45"/>
    </location>
</feature>
<accession>A0ABU1I8P4</accession>
<feature type="compositionally biased region" description="Basic and acidic residues" evidence="1">
    <location>
        <begin position="85"/>
        <end position="101"/>
    </location>
</feature>
<sequence length="112" mass="12180">MGHSYQDKAPTMTRPTPGAGKDPETQTPPDAPATSVQRSVDTQNPRVPPSGDLEGEDGSVPQLPHERDQSVGMTDGQPDENVEQAYRDVSRGLQDTDRGPPADRAYQKQKQQ</sequence>